<dbReference type="OrthoDB" id="323960at2157"/>
<dbReference type="KEGG" id="hhsr:HSR6_0525"/>
<dbReference type="EMBL" id="CP016070">
    <property type="protein sequence ID" value="AOW79736.1"/>
    <property type="molecule type" value="Genomic_DNA"/>
</dbReference>
<evidence type="ECO:0000313" key="1">
    <source>
        <dbReference type="EMBL" id="AOW79736.1"/>
    </source>
</evidence>
<reference evidence="1 3" key="1">
    <citation type="submission" date="2016-06" db="EMBL/GenBank/DDBJ databases">
        <title>Discovery of anaerobic lithoheterotrophic haloarchaeon capable of sulfur respiration by hydrogen and formate.</title>
        <authorList>
            <person name="Sorokin D.Y."/>
            <person name="Kublanov I.V."/>
            <person name="Roman P."/>
            <person name="Sinninghe Damste J.S."/>
            <person name="Golyshin P.N."/>
            <person name="Rojo D."/>
            <person name="Ciordia S."/>
            <person name="Mena Md.C."/>
            <person name="Ferrer M."/>
            <person name="Smedile F."/>
            <person name="Messina E."/>
            <person name="La Cono V."/>
            <person name="Yakimov M.M."/>
        </authorList>
    </citation>
    <scope>NUCLEOTIDE SEQUENCE [LARGE SCALE GENOMIC DNA]</scope>
    <source>
        <strain evidence="1 3">HTSR1</strain>
    </source>
</reference>
<dbReference type="AlphaFoldDB" id="A0A1D8S306"/>
<keyword evidence="4" id="KW-1185">Reference proteome</keyword>
<dbReference type="EMBL" id="CP016804">
    <property type="protein sequence ID" value="APE94987.1"/>
    <property type="molecule type" value="Genomic_DNA"/>
</dbReference>
<reference evidence="2" key="3">
    <citation type="journal article" date="2017" name="ISME J.">
        <title>Discovery of anaerobic lithoheterotrophic haloarchaea, ubiquitous in hypersaline habitats.</title>
        <authorList>
            <person name="Sorokin D.Y."/>
            <person name="Messina E."/>
            <person name="Smedile F."/>
            <person name="Roman P."/>
            <person name="Damste J.S.S."/>
            <person name="Ciordia S."/>
            <person name="Mena M.C."/>
            <person name="Ferrer M."/>
            <person name="Golyshin P.N."/>
            <person name="Kublanov I.V."/>
            <person name="Samarov N.I."/>
            <person name="Toshchakov S.V."/>
            <person name="La Cono V."/>
            <person name="Yakimov M.M."/>
        </authorList>
    </citation>
    <scope>NUCLEOTIDE SEQUENCE</scope>
    <source>
        <strain evidence="2">HSR6</strain>
    </source>
</reference>
<name>A0A1D8S306_9EURY</name>
<evidence type="ECO:0000313" key="2">
    <source>
        <dbReference type="EMBL" id="APE94987.1"/>
    </source>
</evidence>
<accession>A0A1D8S306</accession>
<evidence type="ECO:0000313" key="4">
    <source>
        <dbReference type="Proteomes" id="UP000186165"/>
    </source>
</evidence>
<gene>
    <name evidence="2" type="ORF">HSR6_0525</name>
    <name evidence="1" type="ORF">HTSR_0541</name>
</gene>
<dbReference type="RefSeq" id="WP_070364485.1">
    <property type="nucleotide sequence ID" value="NZ_CP016070.1"/>
</dbReference>
<evidence type="ECO:0000313" key="3">
    <source>
        <dbReference type="Proteomes" id="UP000185608"/>
    </source>
</evidence>
<accession>A0A1J1AB27</accession>
<organism evidence="1 3">
    <name type="scientific">Halodesulfurarchaeum formicicum</name>
    <dbReference type="NCBI Taxonomy" id="1873524"/>
    <lineage>
        <taxon>Archaea</taxon>
        <taxon>Methanobacteriati</taxon>
        <taxon>Methanobacteriota</taxon>
        <taxon>Stenosarchaea group</taxon>
        <taxon>Halobacteria</taxon>
        <taxon>Halobacteriales</taxon>
        <taxon>Halobacteriaceae</taxon>
        <taxon>Halodesulfurarchaeum</taxon>
    </lineage>
</organism>
<reference evidence="4" key="2">
    <citation type="submission" date="2016-08" db="EMBL/GenBank/DDBJ databases">
        <title>Discovery of first anaerobic lithoheterotrophic haloarchae widely represented in hypersaline habitats.</title>
        <authorList>
            <person name="Sorokin D.Y."/>
            <person name="Kublanov I.V."/>
            <person name="Roman P."/>
            <person name="Sinninghe Damste J.S."/>
            <person name="Golyshin P.N."/>
            <person name="Rojo D."/>
            <person name="Ciordia S."/>
            <person name="Mena Md.C."/>
            <person name="Ferrer M."/>
            <person name="Smedile F."/>
            <person name="Messina E."/>
            <person name="La Cono V."/>
            <person name="Yakimov M.M."/>
        </authorList>
    </citation>
    <scope>NUCLEOTIDE SEQUENCE [LARGE SCALE GENOMIC DNA]</scope>
    <source>
        <strain evidence="4">HSR6</strain>
    </source>
</reference>
<dbReference type="Proteomes" id="UP000186165">
    <property type="component" value="Chromosome"/>
</dbReference>
<proteinExistence type="predicted"/>
<sequence length="62" mass="6988">MSDLPHSDDDTIASATDFERTLQAVLRSAYENDVPPAGSWVLRNGEQLPDWEVQVTELEKSR</sequence>
<dbReference type="KEGG" id="halh:HTSR_0541"/>
<protein>
    <submittedName>
        <fullName evidence="1">Uncharacterized protein</fullName>
    </submittedName>
</protein>
<dbReference type="Proteomes" id="UP000185608">
    <property type="component" value="Chromosome"/>
</dbReference>
<dbReference type="GeneID" id="30417049"/>